<feature type="compositionally biased region" description="Basic residues" evidence="1">
    <location>
        <begin position="1"/>
        <end position="14"/>
    </location>
</feature>
<dbReference type="Proteomes" id="UP001473302">
    <property type="component" value="Unassembled WGS sequence"/>
</dbReference>
<accession>A0ABP9ZDL2</accession>
<name>A0ABP9ZDL2_9FUNG</name>
<sequence length="81" mass="9445">MSRRNHPRQAHRIRTSPPAPRRPIWSELTNTLYRTFMDGIQRDQALNDIIEDDPEQAPEIIIDIRDTLNSLSQVTVLIEPN</sequence>
<comment type="caution">
    <text evidence="2">The sequence shown here is derived from an EMBL/GenBank/DDBJ whole genome shotgun (WGS) entry which is preliminary data.</text>
</comment>
<reference evidence="2 3" key="1">
    <citation type="submission" date="2024-04" db="EMBL/GenBank/DDBJ databases">
        <title>genome sequences of Mucor flavus KT1a and Helicostylum pulchrum KT1b strains isolated from the surface of a dry-aged beef.</title>
        <authorList>
            <person name="Toyotome T."/>
            <person name="Hosono M."/>
            <person name="Torimaru M."/>
            <person name="Fukuda K."/>
            <person name="Mikami N."/>
        </authorList>
    </citation>
    <scope>NUCLEOTIDE SEQUENCE [LARGE SCALE GENOMIC DNA]</scope>
    <source>
        <strain evidence="2 3">KT1a</strain>
    </source>
</reference>
<dbReference type="EMBL" id="BAABUK010000039">
    <property type="protein sequence ID" value="GAA5817219.1"/>
    <property type="molecule type" value="Genomic_DNA"/>
</dbReference>
<evidence type="ECO:0000313" key="2">
    <source>
        <dbReference type="EMBL" id="GAA5817219.1"/>
    </source>
</evidence>
<proteinExistence type="predicted"/>
<gene>
    <name evidence="2" type="ORF">MFLAVUS_010762</name>
</gene>
<evidence type="ECO:0000313" key="3">
    <source>
        <dbReference type="Proteomes" id="UP001473302"/>
    </source>
</evidence>
<feature type="region of interest" description="Disordered" evidence="1">
    <location>
        <begin position="1"/>
        <end position="23"/>
    </location>
</feature>
<organism evidence="2 3">
    <name type="scientific">Mucor flavus</name>
    <dbReference type="NCBI Taxonomy" id="439312"/>
    <lineage>
        <taxon>Eukaryota</taxon>
        <taxon>Fungi</taxon>
        <taxon>Fungi incertae sedis</taxon>
        <taxon>Mucoromycota</taxon>
        <taxon>Mucoromycotina</taxon>
        <taxon>Mucoromycetes</taxon>
        <taxon>Mucorales</taxon>
        <taxon>Mucorineae</taxon>
        <taxon>Mucoraceae</taxon>
        <taxon>Mucor</taxon>
    </lineage>
</organism>
<evidence type="ECO:0000256" key="1">
    <source>
        <dbReference type="SAM" id="MobiDB-lite"/>
    </source>
</evidence>
<protein>
    <submittedName>
        <fullName evidence="2">Uncharacterized protein</fullName>
    </submittedName>
</protein>
<keyword evidence="3" id="KW-1185">Reference proteome</keyword>